<reference evidence="2 3" key="1">
    <citation type="submission" date="2024-04" db="EMBL/GenBank/DDBJ databases">
        <title>Okeanomitos corallinicola gen. &amp; sp. nov. (Nostocales, Cyanobacteria), a new toxic marine heterocyst-forming cyanobacterium from a coral reef.</title>
        <authorList>
            <person name="Li H."/>
            <person name="Li R."/>
            <person name="Kang J."/>
            <person name="Hii K.S."/>
            <person name="Mohamed H.F."/>
            <person name="Xu X."/>
            <person name="Luo Z."/>
        </authorList>
    </citation>
    <scope>NUCLEOTIDE SEQUENCE [LARGE SCALE GENOMIC DNA]</scope>
    <source>
        <strain evidence="2 3">TIOX110</strain>
    </source>
</reference>
<feature type="transmembrane region" description="Helical" evidence="1">
    <location>
        <begin position="12"/>
        <end position="38"/>
    </location>
</feature>
<dbReference type="Proteomes" id="UP001483337">
    <property type="component" value="Chromosome"/>
</dbReference>
<evidence type="ECO:0000256" key="1">
    <source>
        <dbReference type="SAM" id="Phobius"/>
    </source>
</evidence>
<feature type="transmembrane region" description="Helical" evidence="1">
    <location>
        <begin position="133"/>
        <end position="158"/>
    </location>
</feature>
<keyword evidence="1" id="KW-0812">Transmembrane</keyword>
<gene>
    <name evidence="2" type="ORF">WJM97_00510</name>
</gene>
<keyword evidence="3" id="KW-1185">Reference proteome</keyword>
<evidence type="ECO:0000313" key="3">
    <source>
        <dbReference type="Proteomes" id="UP001483337"/>
    </source>
</evidence>
<dbReference type="RefSeq" id="WP_353931131.1">
    <property type="nucleotide sequence ID" value="NZ_CP150886.1"/>
</dbReference>
<accession>A0ABZ2UVL5</accession>
<feature type="transmembrane region" description="Helical" evidence="1">
    <location>
        <begin position="58"/>
        <end position="86"/>
    </location>
</feature>
<dbReference type="EMBL" id="CP150886">
    <property type="protein sequence ID" value="WZB88223.1"/>
    <property type="molecule type" value="Genomic_DNA"/>
</dbReference>
<sequence>MKNIKLNKLWDALHSSYWFLPSVMVTLGICLVIIMLFIDHQVNFSSIGLIYSGDAEGARGVLSVIASSMVSVTATAFSITIVALQLASRNFGPRLLRNFMRDTGNQIVLGSFLSTFIYSLLILRSIYDKEDDLFIPNLSITVGILLSLVSIGVLIYFIHHASTIIQSSHVLESVSQDLYESINRLFPEKIGHDQKYIQHNSINSDRDINIDFNSQSFPVTANKNGYLQLIDDDRLIKIARDYQIIIYIQAKPGEFIISDSVLAVVFPADKVNHKLSTIIQKIFILGKERTNQQDIEFPILQLVEIALRAISPAVNDPFTAIYVIDRLCAGLCQLVQREFPSACRYDQDHKLRVIVKPVSFAKLLNDAFEQIRQNLHSQTAVTIHLLEAIATIASFTQNSHYHALLRHHADMIKNSSQKSLPASEDFKNVQQSYDCVIQTLSENL</sequence>
<organism evidence="2 3">
    <name type="scientific">Okeanomitos corallinicola TIOX110</name>
    <dbReference type="NCBI Taxonomy" id="3133117"/>
    <lineage>
        <taxon>Bacteria</taxon>
        <taxon>Bacillati</taxon>
        <taxon>Cyanobacteriota</taxon>
        <taxon>Cyanophyceae</taxon>
        <taxon>Nostocales</taxon>
        <taxon>Aphanizomenonaceae</taxon>
        <taxon>Okeanomitos</taxon>
    </lineage>
</organism>
<protein>
    <submittedName>
        <fullName evidence="2">DUF2254 domain-containing protein</fullName>
    </submittedName>
</protein>
<keyword evidence="1" id="KW-0472">Membrane</keyword>
<feature type="transmembrane region" description="Helical" evidence="1">
    <location>
        <begin position="107"/>
        <end position="127"/>
    </location>
</feature>
<proteinExistence type="predicted"/>
<evidence type="ECO:0000313" key="2">
    <source>
        <dbReference type="EMBL" id="WZB88223.1"/>
    </source>
</evidence>
<dbReference type="InterPro" id="IPR018723">
    <property type="entry name" value="DUF2254_membrane"/>
</dbReference>
<dbReference type="Pfam" id="PF10011">
    <property type="entry name" value="DUF2254"/>
    <property type="match status" value="1"/>
</dbReference>
<name>A0ABZ2UVL5_9CYAN</name>
<keyword evidence="1" id="KW-1133">Transmembrane helix</keyword>